<evidence type="ECO:0000256" key="4">
    <source>
        <dbReference type="ARBA" id="ARBA00022490"/>
    </source>
</evidence>
<dbReference type="PANTHER" id="PTHR30307">
    <property type="entry name" value="S-ADENOSYLMETHIONINE:TRNA RIBOSYLTRANSFERASE-ISOMERASE"/>
    <property type="match status" value="1"/>
</dbReference>
<evidence type="ECO:0000256" key="6">
    <source>
        <dbReference type="ARBA" id="ARBA00022691"/>
    </source>
</evidence>
<keyword evidence="7 13" id="KW-0671">Queuosine biosynthesis</keyword>
<evidence type="ECO:0000256" key="11">
    <source>
        <dbReference type="ARBA" id="ARBA00069325"/>
    </source>
</evidence>
<proteinExistence type="inferred from homology"/>
<keyword evidence="15" id="KW-1185">Reference proteome</keyword>
<dbReference type="NCBIfam" id="NF001140">
    <property type="entry name" value="PRK00147.1"/>
    <property type="match status" value="1"/>
</dbReference>
<dbReference type="SUPFAM" id="SSF111337">
    <property type="entry name" value="QueA-like"/>
    <property type="match status" value="1"/>
</dbReference>
<evidence type="ECO:0000256" key="3">
    <source>
        <dbReference type="ARBA" id="ARBA00011245"/>
    </source>
</evidence>
<accession>A0A1T4MYF5</accession>
<dbReference type="FunFam" id="3.40.1780.10:FF:000001">
    <property type="entry name" value="S-adenosylmethionine:tRNA ribosyltransferase-isomerase"/>
    <property type="match status" value="1"/>
</dbReference>
<dbReference type="OrthoDB" id="9805933at2"/>
<dbReference type="HAMAP" id="MF_00113">
    <property type="entry name" value="QueA"/>
    <property type="match status" value="1"/>
</dbReference>
<evidence type="ECO:0000256" key="2">
    <source>
        <dbReference type="ARBA" id="ARBA00004691"/>
    </source>
</evidence>
<dbReference type="Pfam" id="PF02547">
    <property type="entry name" value="Queuosine_synth"/>
    <property type="match status" value="1"/>
</dbReference>
<comment type="function">
    <text evidence="13">Transfers and isomerizes the ribose moiety from AdoMet to the 7-aminomethyl group of 7-deazaguanine (preQ1-tRNA) to give epoxyqueuosine (oQ-tRNA).</text>
</comment>
<dbReference type="GO" id="GO:0008616">
    <property type="term" value="P:tRNA queuosine(34) biosynthetic process"/>
    <property type="evidence" value="ECO:0007669"/>
    <property type="project" value="UniProtKB-UniRule"/>
</dbReference>
<keyword evidence="6 13" id="KW-0949">S-adenosyl-L-methionine</keyword>
<evidence type="ECO:0000256" key="10">
    <source>
        <dbReference type="ARBA" id="ARBA00066503"/>
    </source>
</evidence>
<comment type="catalytic activity">
    <reaction evidence="8 13">
        <text>7-aminomethyl-7-carbaguanosine(34) in tRNA + S-adenosyl-L-methionine = epoxyqueuosine(34) in tRNA + adenine + L-methionine + 2 H(+)</text>
        <dbReference type="Rhea" id="RHEA:32155"/>
        <dbReference type="Rhea" id="RHEA-COMP:10342"/>
        <dbReference type="Rhea" id="RHEA-COMP:18582"/>
        <dbReference type="ChEBI" id="CHEBI:15378"/>
        <dbReference type="ChEBI" id="CHEBI:16708"/>
        <dbReference type="ChEBI" id="CHEBI:57844"/>
        <dbReference type="ChEBI" id="CHEBI:59789"/>
        <dbReference type="ChEBI" id="CHEBI:82833"/>
        <dbReference type="ChEBI" id="CHEBI:194443"/>
        <dbReference type="EC" id="2.4.99.17"/>
    </reaction>
</comment>
<comment type="subcellular location">
    <subcellularLocation>
        <location evidence="1 13">Cytoplasm</location>
    </subcellularLocation>
</comment>
<sequence length="341" mass="38580">MKVSEFDYNLPEELIAQEPADPRDESRLMVLNRENGNTEEKIFKEIVELIEPGDTIILNDTKVIPARLYGVKEETGGKVEFLLLNEVELDTWEVLVRPGRKVKIGTRVVFGDSDLVAEVKDRTDFGGRVVTFEYDGVFAEILDKLGEMPLPPYITKELENREQYQTVYAKKRGAAAAPTAGLHFTEEVLDALKEKGVNIAYITLHVGLGTFRPVRAETIKDHDMHAEYYEVSDKTAEIINQTKDQDQRVIAVGTTVTRTLETVSNAKGYVQSDKGWTDIFIYPGYEFKVVDALLTNFHLPESTLVMLVSAFCGRENTLAAYRKAVEEEYRFYSFGDAMLII</sequence>
<dbReference type="Gene3D" id="2.40.10.240">
    <property type="entry name" value="QueA-like"/>
    <property type="match status" value="1"/>
</dbReference>
<evidence type="ECO:0000256" key="13">
    <source>
        <dbReference type="HAMAP-Rule" id="MF_00113"/>
    </source>
</evidence>
<evidence type="ECO:0000256" key="8">
    <source>
        <dbReference type="ARBA" id="ARBA00052751"/>
    </source>
</evidence>
<evidence type="ECO:0000256" key="9">
    <source>
        <dbReference type="ARBA" id="ARBA00061210"/>
    </source>
</evidence>
<dbReference type="GO" id="GO:0051075">
    <property type="term" value="F:S-adenosylmethionine:tRNA ribosyltransferase-isomerase activity"/>
    <property type="evidence" value="ECO:0007669"/>
    <property type="project" value="UniProtKB-EC"/>
</dbReference>
<dbReference type="PANTHER" id="PTHR30307:SF0">
    <property type="entry name" value="S-ADENOSYLMETHIONINE:TRNA RIBOSYLTRANSFERASE-ISOMERASE"/>
    <property type="match status" value="1"/>
</dbReference>
<evidence type="ECO:0000256" key="1">
    <source>
        <dbReference type="ARBA" id="ARBA00004496"/>
    </source>
</evidence>
<evidence type="ECO:0000256" key="7">
    <source>
        <dbReference type="ARBA" id="ARBA00022785"/>
    </source>
</evidence>
<dbReference type="EMBL" id="FUWM01000012">
    <property type="protein sequence ID" value="SJZ72140.1"/>
    <property type="molecule type" value="Genomic_DNA"/>
</dbReference>
<name>A0A1T4MYF5_9FIRM</name>
<keyword evidence="4 13" id="KW-0963">Cytoplasm</keyword>
<dbReference type="EC" id="2.4.99.17" evidence="10 13"/>
<keyword evidence="14" id="KW-0413">Isomerase</keyword>
<protein>
    <recommendedName>
        <fullName evidence="11 13">S-adenosylmethionine:tRNA ribosyltransferase-isomerase</fullName>
        <ecNumber evidence="10 13">2.4.99.17</ecNumber>
    </recommendedName>
    <alternativeName>
        <fullName evidence="12 13">Queuosine biosynthesis protein QueA</fullName>
    </alternativeName>
</protein>
<dbReference type="GO" id="GO:0005737">
    <property type="term" value="C:cytoplasm"/>
    <property type="evidence" value="ECO:0007669"/>
    <property type="project" value="UniProtKB-SubCell"/>
</dbReference>
<dbReference type="Proteomes" id="UP000190625">
    <property type="component" value="Unassembled WGS sequence"/>
</dbReference>
<comment type="similarity">
    <text evidence="9 13">Belongs to the QueA family.</text>
</comment>
<dbReference type="AlphaFoldDB" id="A0A1T4MYF5"/>
<dbReference type="InterPro" id="IPR003699">
    <property type="entry name" value="QueA"/>
</dbReference>
<dbReference type="Gene3D" id="3.40.1780.10">
    <property type="entry name" value="QueA-like"/>
    <property type="match status" value="1"/>
</dbReference>
<comment type="pathway">
    <text evidence="2 13">tRNA modification; tRNA-queuosine biosynthesis.</text>
</comment>
<dbReference type="STRING" id="142842.SAMN02745118_01647"/>
<evidence type="ECO:0000313" key="14">
    <source>
        <dbReference type="EMBL" id="SJZ72140.1"/>
    </source>
</evidence>
<dbReference type="NCBIfam" id="TIGR00113">
    <property type="entry name" value="queA"/>
    <property type="match status" value="1"/>
</dbReference>
<comment type="subunit">
    <text evidence="3 13">Monomer.</text>
</comment>
<reference evidence="15" key="1">
    <citation type="submission" date="2017-02" db="EMBL/GenBank/DDBJ databases">
        <authorList>
            <person name="Varghese N."/>
            <person name="Submissions S."/>
        </authorList>
    </citation>
    <scope>NUCLEOTIDE SEQUENCE [LARGE SCALE GENOMIC DNA]</scope>
    <source>
        <strain evidence="15">ATCC BAA-73</strain>
    </source>
</reference>
<evidence type="ECO:0000256" key="5">
    <source>
        <dbReference type="ARBA" id="ARBA00022679"/>
    </source>
</evidence>
<evidence type="ECO:0000256" key="12">
    <source>
        <dbReference type="ARBA" id="ARBA00076160"/>
    </source>
</evidence>
<gene>
    <name evidence="13" type="primary">queA</name>
    <name evidence="14" type="ORF">SAMN02745118_01647</name>
</gene>
<dbReference type="InterPro" id="IPR042119">
    <property type="entry name" value="QueA_dom2"/>
</dbReference>
<dbReference type="UniPathway" id="UPA00392"/>
<dbReference type="InterPro" id="IPR042118">
    <property type="entry name" value="QueA_dom1"/>
</dbReference>
<dbReference type="RefSeq" id="WP_078810109.1">
    <property type="nucleotide sequence ID" value="NZ_FUWM01000012.1"/>
</dbReference>
<evidence type="ECO:0000313" key="15">
    <source>
        <dbReference type="Proteomes" id="UP000190625"/>
    </source>
</evidence>
<dbReference type="InterPro" id="IPR036100">
    <property type="entry name" value="QueA_sf"/>
</dbReference>
<keyword evidence="5 13" id="KW-0808">Transferase</keyword>
<organism evidence="14 15">
    <name type="scientific">Selenihalanaerobacter shriftii</name>
    <dbReference type="NCBI Taxonomy" id="142842"/>
    <lineage>
        <taxon>Bacteria</taxon>
        <taxon>Bacillati</taxon>
        <taxon>Bacillota</taxon>
        <taxon>Clostridia</taxon>
        <taxon>Halanaerobiales</taxon>
        <taxon>Halobacteroidaceae</taxon>
        <taxon>Selenihalanaerobacter</taxon>
    </lineage>
</organism>
<dbReference type="FunFam" id="2.40.10.240:FF:000002">
    <property type="entry name" value="S-adenosylmethionine:tRNA ribosyltransferase-isomerase"/>
    <property type="match status" value="1"/>
</dbReference>